<dbReference type="PANTHER" id="PTHR48112:SF32">
    <property type="entry name" value="HIGH MOBILITY GROUP PROTEIN B3"/>
    <property type="match status" value="1"/>
</dbReference>
<dbReference type="VEuPathDB" id="FungiDB:P170DRAFT_514233"/>
<organism evidence="7 8">
    <name type="scientific">Aspergillus steynii IBT 23096</name>
    <dbReference type="NCBI Taxonomy" id="1392250"/>
    <lineage>
        <taxon>Eukaryota</taxon>
        <taxon>Fungi</taxon>
        <taxon>Dikarya</taxon>
        <taxon>Ascomycota</taxon>
        <taxon>Pezizomycotina</taxon>
        <taxon>Eurotiomycetes</taxon>
        <taxon>Eurotiomycetidae</taxon>
        <taxon>Eurotiales</taxon>
        <taxon>Aspergillaceae</taxon>
        <taxon>Aspergillus</taxon>
        <taxon>Aspergillus subgen. Circumdati</taxon>
    </lineage>
</organism>
<feature type="DNA-binding region" description="HMG box" evidence="4">
    <location>
        <begin position="252"/>
        <end position="318"/>
    </location>
</feature>
<comment type="caution">
    <text evidence="7">The sequence shown here is derived from an EMBL/GenBank/DDBJ whole genome shotgun (WGS) entry which is preliminary data.</text>
</comment>
<reference evidence="7 8" key="1">
    <citation type="submission" date="2016-12" db="EMBL/GenBank/DDBJ databases">
        <title>The genomes of Aspergillus section Nigri reveals drivers in fungal speciation.</title>
        <authorList>
            <consortium name="DOE Joint Genome Institute"/>
            <person name="Vesth T.C."/>
            <person name="Nybo J."/>
            <person name="Theobald S."/>
            <person name="Brandl J."/>
            <person name="Frisvad J.C."/>
            <person name="Nielsen K.F."/>
            <person name="Lyhne E.K."/>
            <person name="Kogle M.E."/>
            <person name="Kuo A."/>
            <person name="Riley R."/>
            <person name="Clum A."/>
            <person name="Nolan M."/>
            <person name="Lipzen A."/>
            <person name="Salamov A."/>
            <person name="Henrissat B."/>
            <person name="Wiebenga A."/>
            <person name="De Vries R.P."/>
            <person name="Grigoriev I.V."/>
            <person name="Mortensen U.H."/>
            <person name="Andersen M.R."/>
            <person name="Baker S.E."/>
        </authorList>
    </citation>
    <scope>NUCLEOTIDE SEQUENCE [LARGE SCALE GENOMIC DNA]</scope>
    <source>
        <strain evidence="7 8">IBT 23096</strain>
    </source>
</reference>
<dbReference type="RefSeq" id="XP_024699238.1">
    <property type="nucleotide sequence ID" value="XM_024855192.1"/>
</dbReference>
<evidence type="ECO:0000256" key="1">
    <source>
        <dbReference type="ARBA" id="ARBA00004123"/>
    </source>
</evidence>
<dbReference type="CDD" id="cd00084">
    <property type="entry name" value="HMG-box_SF"/>
    <property type="match status" value="1"/>
</dbReference>
<feature type="compositionally biased region" description="Basic and acidic residues" evidence="5">
    <location>
        <begin position="116"/>
        <end position="128"/>
    </location>
</feature>
<evidence type="ECO:0000256" key="2">
    <source>
        <dbReference type="ARBA" id="ARBA00023125"/>
    </source>
</evidence>
<feature type="compositionally biased region" description="Basic and acidic residues" evidence="5">
    <location>
        <begin position="71"/>
        <end position="90"/>
    </location>
</feature>
<dbReference type="PANTHER" id="PTHR48112">
    <property type="entry name" value="HIGH MOBILITY GROUP PROTEIN DSP1"/>
    <property type="match status" value="1"/>
</dbReference>
<feature type="domain" description="HMG box" evidence="6">
    <location>
        <begin position="252"/>
        <end position="318"/>
    </location>
</feature>
<feature type="region of interest" description="Disordered" evidence="5">
    <location>
        <begin position="69"/>
        <end position="128"/>
    </location>
</feature>
<keyword evidence="3 4" id="KW-0539">Nucleus</keyword>
<evidence type="ECO:0000256" key="5">
    <source>
        <dbReference type="SAM" id="MobiDB-lite"/>
    </source>
</evidence>
<evidence type="ECO:0000256" key="3">
    <source>
        <dbReference type="ARBA" id="ARBA00023242"/>
    </source>
</evidence>
<sequence>MPLNVVRGGGGALRSLYLNAVSRPFRVAISQHHVRRVCLATHRGSLKPIAGAVPASGILSRQLVNTYATASEDKTDKKKTTTKKKAETTKAKKTTKAASKKTTPAETPKKTRNSKRLTEKEKEAKQAKELRERIKELKALALDPPAVSKNNPWTLMLASKLPETQKVHHKPSEAFQEAARLARNISQEEKDRFTAIAQSNREEDLAKYEKWVKSHSPVEIRNANRARRTLTRLLANGRRTSRFNLLEDDRLVKRPKTPFVFYYQERTGAGDFKHMQLPDMMRLIREEYNGLTPSEKQKYERLHEDDKARYHREIQDVYGETSRTKFE</sequence>
<dbReference type="SUPFAM" id="SSF47095">
    <property type="entry name" value="HMG-box"/>
    <property type="match status" value="2"/>
</dbReference>
<dbReference type="OrthoDB" id="1919336at2759"/>
<keyword evidence="2 4" id="KW-0238">DNA-binding</keyword>
<accession>A0A2I2FTI9</accession>
<dbReference type="EMBL" id="MSFO01000010">
    <property type="protein sequence ID" value="PLB43936.1"/>
    <property type="molecule type" value="Genomic_DNA"/>
</dbReference>
<dbReference type="GeneID" id="36562898"/>
<dbReference type="SMART" id="SM00398">
    <property type="entry name" value="HMG"/>
    <property type="match status" value="1"/>
</dbReference>
<protein>
    <recommendedName>
        <fullName evidence="6">HMG box domain-containing protein</fullName>
    </recommendedName>
</protein>
<evidence type="ECO:0000313" key="8">
    <source>
        <dbReference type="Proteomes" id="UP000234275"/>
    </source>
</evidence>
<dbReference type="InterPro" id="IPR009071">
    <property type="entry name" value="HMG_box_dom"/>
</dbReference>
<dbReference type="InterPro" id="IPR050342">
    <property type="entry name" value="HMGB"/>
</dbReference>
<dbReference type="GO" id="GO:0005634">
    <property type="term" value="C:nucleus"/>
    <property type="evidence" value="ECO:0007669"/>
    <property type="project" value="UniProtKB-SubCell"/>
</dbReference>
<comment type="subcellular location">
    <subcellularLocation>
        <location evidence="1">Nucleus</location>
    </subcellularLocation>
</comment>
<dbReference type="Pfam" id="PF00505">
    <property type="entry name" value="HMG_box"/>
    <property type="match status" value="1"/>
</dbReference>
<dbReference type="AlphaFoldDB" id="A0A2I2FTI9"/>
<keyword evidence="8" id="KW-1185">Reference proteome</keyword>
<dbReference type="PROSITE" id="PS50118">
    <property type="entry name" value="HMG_BOX_2"/>
    <property type="match status" value="1"/>
</dbReference>
<name>A0A2I2FTI9_9EURO</name>
<dbReference type="InterPro" id="IPR036910">
    <property type="entry name" value="HMG_box_dom_sf"/>
</dbReference>
<dbReference type="Proteomes" id="UP000234275">
    <property type="component" value="Unassembled WGS sequence"/>
</dbReference>
<dbReference type="GO" id="GO:0003677">
    <property type="term" value="F:DNA binding"/>
    <property type="evidence" value="ECO:0007669"/>
    <property type="project" value="UniProtKB-UniRule"/>
</dbReference>
<evidence type="ECO:0000259" key="6">
    <source>
        <dbReference type="PROSITE" id="PS50118"/>
    </source>
</evidence>
<evidence type="ECO:0000256" key="4">
    <source>
        <dbReference type="PROSITE-ProRule" id="PRU00267"/>
    </source>
</evidence>
<dbReference type="Gene3D" id="1.10.30.10">
    <property type="entry name" value="High mobility group box domain"/>
    <property type="match status" value="2"/>
</dbReference>
<dbReference type="STRING" id="1392250.A0A2I2FTI9"/>
<gene>
    <name evidence="7" type="ORF">P170DRAFT_514233</name>
</gene>
<proteinExistence type="predicted"/>
<evidence type="ECO:0000313" key="7">
    <source>
        <dbReference type="EMBL" id="PLB43936.1"/>
    </source>
</evidence>